<evidence type="ECO:0000313" key="2">
    <source>
        <dbReference type="EMBL" id="MCW0397492.1"/>
    </source>
</evidence>
<keyword evidence="1" id="KW-1133">Transmembrane helix</keyword>
<feature type="transmembrane region" description="Helical" evidence="1">
    <location>
        <begin position="63"/>
        <end position="87"/>
    </location>
</feature>
<comment type="caution">
    <text evidence="2">The sequence shown here is derived from an EMBL/GenBank/DDBJ whole genome shotgun (WGS) entry which is preliminary data.</text>
</comment>
<evidence type="ECO:0000313" key="3">
    <source>
        <dbReference type="Proteomes" id="UP001320843"/>
    </source>
</evidence>
<accession>A0ABT3DQ41</accession>
<reference evidence="2 3" key="1">
    <citation type="submission" date="2022-06" db="EMBL/GenBank/DDBJ databases">
        <title>Dynamics of rice microbiomes reveals core vertical transmitted seed endophytes.</title>
        <authorList>
            <person name="Liao K."/>
            <person name="Zhang X."/>
        </authorList>
    </citation>
    <scope>NUCLEOTIDE SEQUENCE [LARGE SCALE GENOMIC DNA]</scope>
    <source>
        <strain evidence="2 3">YT10-10-1</strain>
    </source>
</reference>
<keyword evidence="1" id="KW-0812">Transmembrane</keyword>
<sequence length="98" mass="10197">MSMHAAIAPLALALSGLPALVIAAWVGGKGDDRARGLGLRWALIGLTILLGAAALYWTGGQRAGVYAVAIALLLVVNALIVSMLLHLRRSDAARQERS</sequence>
<feature type="transmembrane region" description="Helical" evidence="1">
    <location>
        <begin position="38"/>
        <end position="57"/>
    </location>
</feature>
<keyword evidence="1" id="KW-0472">Membrane</keyword>
<keyword evidence="3" id="KW-1185">Reference proteome</keyword>
<name>A0ABT3DQ41_9XANT</name>
<proteinExistence type="predicted"/>
<evidence type="ECO:0000256" key="1">
    <source>
        <dbReference type="SAM" id="Phobius"/>
    </source>
</evidence>
<feature type="transmembrane region" description="Helical" evidence="1">
    <location>
        <begin position="6"/>
        <end position="26"/>
    </location>
</feature>
<gene>
    <name evidence="2" type="ORF">NB700_000048</name>
</gene>
<dbReference type="Proteomes" id="UP001320843">
    <property type="component" value="Unassembled WGS sequence"/>
</dbReference>
<protein>
    <submittedName>
        <fullName evidence="2">Uncharacterized protein</fullName>
    </submittedName>
</protein>
<organism evidence="2 3">
    <name type="scientific">Xanthomonas sacchari</name>
    <dbReference type="NCBI Taxonomy" id="56458"/>
    <lineage>
        <taxon>Bacteria</taxon>
        <taxon>Pseudomonadati</taxon>
        <taxon>Pseudomonadota</taxon>
        <taxon>Gammaproteobacteria</taxon>
        <taxon>Lysobacterales</taxon>
        <taxon>Lysobacteraceae</taxon>
        <taxon>Xanthomonas</taxon>
    </lineage>
</organism>
<dbReference type="EMBL" id="JANFWR010000001">
    <property type="protein sequence ID" value="MCW0397492.1"/>
    <property type="molecule type" value="Genomic_DNA"/>
</dbReference>